<dbReference type="EMBL" id="JAWJWE010000005">
    <property type="protein sequence ID" value="KAK6634485.1"/>
    <property type="molecule type" value="Genomic_DNA"/>
</dbReference>
<dbReference type="Proteomes" id="UP001372834">
    <property type="component" value="Unassembled WGS sequence"/>
</dbReference>
<evidence type="ECO:0000313" key="8">
    <source>
        <dbReference type="EMBL" id="KAK6634485.1"/>
    </source>
</evidence>
<feature type="region of interest" description="Disordered" evidence="7">
    <location>
        <begin position="1"/>
        <end position="95"/>
    </location>
</feature>
<keyword evidence="5" id="KW-0221">Differentiation</keyword>
<dbReference type="GO" id="GO:0007283">
    <property type="term" value="P:spermatogenesis"/>
    <property type="evidence" value="ECO:0007669"/>
    <property type="project" value="UniProtKB-KW"/>
</dbReference>
<dbReference type="GO" id="GO:0030154">
    <property type="term" value="P:cell differentiation"/>
    <property type="evidence" value="ECO:0007669"/>
    <property type="project" value="UniProtKB-KW"/>
</dbReference>
<evidence type="ECO:0000256" key="2">
    <source>
        <dbReference type="ARBA" id="ARBA00022245"/>
    </source>
</evidence>
<evidence type="ECO:0000256" key="1">
    <source>
        <dbReference type="ARBA" id="ARBA00002540"/>
    </source>
</evidence>
<name>A0AAN8RZI3_POLSC</name>
<feature type="compositionally biased region" description="Acidic residues" evidence="7">
    <location>
        <begin position="63"/>
        <end position="77"/>
    </location>
</feature>
<sequence length="172" mass="19360">MGLKNNLDQDCTNRPKEDSLSTDGVGIMPAWSSSDSEDDDISFGTYSALPQDLTESNEIHQGDEEDDDEENDSDVNNEDISQNYCVENEGTTSSETYGFDQATKFEMSELWNSTDNRSTDIVMDSAKVEQIKHAMAGFKLPSTVIPPWAEKIPEEEWKEQIINKIVLRKLPN</sequence>
<dbReference type="InterPro" id="IPR009685">
    <property type="entry name" value="MEA1"/>
</dbReference>
<proteinExistence type="predicted"/>
<evidence type="ECO:0000256" key="5">
    <source>
        <dbReference type="ARBA" id="ARBA00022782"/>
    </source>
</evidence>
<evidence type="ECO:0000256" key="3">
    <source>
        <dbReference type="ARBA" id="ARBA00022473"/>
    </source>
</evidence>
<feature type="compositionally biased region" description="Polar residues" evidence="7">
    <location>
        <begin position="80"/>
        <end position="95"/>
    </location>
</feature>
<reference evidence="8 9" key="1">
    <citation type="submission" date="2023-10" db="EMBL/GenBank/DDBJ databases">
        <title>Genomes of two closely related lineages of the louse Polyplax serrata with different host specificities.</title>
        <authorList>
            <person name="Martinu J."/>
            <person name="Tarabai H."/>
            <person name="Stefka J."/>
            <person name="Hypsa V."/>
        </authorList>
    </citation>
    <scope>NUCLEOTIDE SEQUENCE [LARGE SCALE GENOMIC DNA]</scope>
    <source>
        <strain evidence="8">HR10_N</strain>
    </source>
</reference>
<protein>
    <recommendedName>
        <fullName evidence="2">Male-enhanced antigen 1</fullName>
    </recommendedName>
</protein>
<evidence type="ECO:0000256" key="7">
    <source>
        <dbReference type="SAM" id="MobiDB-lite"/>
    </source>
</evidence>
<evidence type="ECO:0000313" key="9">
    <source>
        <dbReference type="Proteomes" id="UP001372834"/>
    </source>
</evidence>
<comment type="function">
    <text evidence="1">May play an important role in spermatogenesis and/or testis development.</text>
</comment>
<accession>A0AAN8RZI3</accession>
<keyword evidence="6" id="KW-0744">Spermatogenesis</keyword>
<gene>
    <name evidence="8" type="ORF">RUM43_011886</name>
</gene>
<dbReference type="AlphaFoldDB" id="A0AAN8RZI3"/>
<keyword evidence="4" id="KW-0597">Phosphoprotein</keyword>
<evidence type="ECO:0000256" key="4">
    <source>
        <dbReference type="ARBA" id="ARBA00022553"/>
    </source>
</evidence>
<keyword evidence="3" id="KW-0217">Developmental protein</keyword>
<evidence type="ECO:0000256" key="6">
    <source>
        <dbReference type="ARBA" id="ARBA00022871"/>
    </source>
</evidence>
<dbReference type="PANTHER" id="PTHR17005">
    <property type="entry name" value="MALE-ENHANCED ANTIGEN-1"/>
    <property type="match status" value="1"/>
</dbReference>
<organism evidence="8 9">
    <name type="scientific">Polyplax serrata</name>
    <name type="common">Common mouse louse</name>
    <dbReference type="NCBI Taxonomy" id="468196"/>
    <lineage>
        <taxon>Eukaryota</taxon>
        <taxon>Metazoa</taxon>
        <taxon>Ecdysozoa</taxon>
        <taxon>Arthropoda</taxon>
        <taxon>Hexapoda</taxon>
        <taxon>Insecta</taxon>
        <taxon>Pterygota</taxon>
        <taxon>Neoptera</taxon>
        <taxon>Paraneoptera</taxon>
        <taxon>Psocodea</taxon>
        <taxon>Troctomorpha</taxon>
        <taxon>Phthiraptera</taxon>
        <taxon>Anoplura</taxon>
        <taxon>Polyplacidae</taxon>
        <taxon>Polyplax</taxon>
    </lineage>
</organism>
<comment type="caution">
    <text evidence="8">The sequence shown here is derived from an EMBL/GenBank/DDBJ whole genome shotgun (WGS) entry which is preliminary data.</text>
</comment>
<feature type="compositionally biased region" description="Polar residues" evidence="7">
    <location>
        <begin position="1"/>
        <end position="10"/>
    </location>
</feature>
<dbReference type="Pfam" id="PF06910">
    <property type="entry name" value="MEA1"/>
    <property type="match status" value="1"/>
</dbReference>